<name>A0A0R2LDA4_9LACO</name>
<evidence type="ECO:0000313" key="4">
    <source>
        <dbReference type="EMBL" id="KRN97196.1"/>
    </source>
</evidence>
<evidence type="ECO:0000259" key="3">
    <source>
        <dbReference type="Pfam" id="PF01156"/>
    </source>
</evidence>
<dbReference type="Pfam" id="PF01156">
    <property type="entry name" value="IU_nuc_hydro"/>
    <property type="match status" value="1"/>
</dbReference>
<dbReference type="InterPro" id="IPR036452">
    <property type="entry name" value="Ribo_hydro-like"/>
</dbReference>
<feature type="domain" description="Inosine/uridine-preferring nucleoside hydrolase" evidence="3">
    <location>
        <begin position="25"/>
        <end position="320"/>
    </location>
</feature>
<protein>
    <submittedName>
        <fullName evidence="4">Ribosylpyrimidine nucleosidase</fullName>
    </submittedName>
</protein>
<dbReference type="NCBIfam" id="NF007761">
    <property type="entry name" value="PRK10443.1"/>
    <property type="match status" value="1"/>
</dbReference>
<evidence type="ECO:0000313" key="5">
    <source>
        <dbReference type="Proteomes" id="UP000051139"/>
    </source>
</evidence>
<dbReference type="Proteomes" id="UP000051139">
    <property type="component" value="Unassembled WGS sequence"/>
</dbReference>
<dbReference type="STRING" id="348151.IV55_GL000118"/>
<reference evidence="4 5" key="1">
    <citation type="journal article" date="2015" name="Genome Announc.">
        <title>Expanding the biotechnology potential of lactobacilli through comparative genomics of 213 strains and associated genera.</title>
        <authorList>
            <person name="Sun Z."/>
            <person name="Harris H.M."/>
            <person name="McCann A."/>
            <person name="Guo C."/>
            <person name="Argimon S."/>
            <person name="Zhang W."/>
            <person name="Yang X."/>
            <person name="Jeffery I.B."/>
            <person name="Cooney J.C."/>
            <person name="Kagawa T.F."/>
            <person name="Liu W."/>
            <person name="Song Y."/>
            <person name="Salvetti E."/>
            <person name="Wrobel A."/>
            <person name="Rasinkangas P."/>
            <person name="Parkhill J."/>
            <person name="Rea M.C."/>
            <person name="O'Sullivan O."/>
            <person name="Ritari J."/>
            <person name="Douillard F.P."/>
            <person name="Paul Ross R."/>
            <person name="Yang R."/>
            <person name="Briner A.E."/>
            <person name="Felis G.E."/>
            <person name="de Vos W.M."/>
            <person name="Barrangou R."/>
            <person name="Klaenhammer T.R."/>
            <person name="Caufield P.W."/>
            <person name="Cui Y."/>
            <person name="Zhang H."/>
            <person name="O'Toole P.W."/>
        </authorList>
    </citation>
    <scope>NUCLEOTIDE SEQUENCE [LARGE SCALE GENOMIC DNA]</scope>
    <source>
        <strain evidence="4 5">DSM 22696</strain>
    </source>
</reference>
<gene>
    <name evidence="4" type="ORF">IV55_GL000118</name>
</gene>
<dbReference type="PANTHER" id="PTHR12304:SF4">
    <property type="entry name" value="URIDINE NUCLEOSIDASE"/>
    <property type="match status" value="1"/>
</dbReference>
<comment type="caution">
    <text evidence="4">The sequence shown here is derived from an EMBL/GenBank/DDBJ whole genome shotgun (WGS) entry which is preliminary data.</text>
</comment>
<accession>A0A0R2LDA4</accession>
<keyword evidence="2" id="KW-0326">Glycosidase</keyword>
<keyword evidence="5" id="KW-1185">Reference proteome</keyword>
<dbReference type="AlphaFoldDB" id="A0A0R2LDA4"/>
<dbReference type="PATRIC" id="fig|348151.3.peg.121"/>
<dbReference type="GO" id="GO:0006152">
    <property type="term" value="P:purine nucleoside catabolic process"/>
    <property type="evidence" value="ECO:0007669"/>
    <property type="project" value="TreeGrafter"/>
</dbReference>
<sequence>MKYINLMKSYRFYHKNEGVTMMTKIILDCDPGHDDALAMMMAVASPKIELAAVTTSAGNQTPEKTLNNAMRMLTLMQRQEIPVAGGNKTPLVKKLATAGSVHGKSGLDGADLPDPDFKPQAMTAIELMAKTVRESAEKITLVVTGPMTNAALFLRVYPELTDRIERIVYMGGAMGLGNWTPSVEFNIYVDPEAAKIVMNAGIPLVMAPLNVTHKAQILKDEITEIGKIDNPVAHAFEGLLNFFEIYHETPKWGFKGAPLHDPCTIAWLIDPDMFETELMNVDVETEGELVRGETVCDYYELTGKPKNTEVMLGIDREVFIKLIMDSLKTF</sequence>
<organism evidence="4 5">
    <name type="scientific">Furfurilactobacillus siliginis</name>
    <dbReference type="NCBI Taxonomy" id="348151"/>
    <lineage>
        <taxon>Bacteria</taxon>
        <taxon>Bacillati</taxon>
        <taxon>Bacillota</taxon>
        <taxon>Bacilli</taxon>
        <taxon>Lactobacillales</taxon>
        <taxon>Lactobacillaceae</taxon>
        <taxon>Furfurilactobacillus</taxon>
    </lineage>
</organism>
<dbReference type="InterPro" id="IPR023186">
    <property type="entry name" value="IUNH"/>
</dbReference>
<dbReference type="InterPro" id="IPR001910">
    <property type="entry name" value="Inosine/uridine_hydrolase_dom"/>
</dbReference>
<dbReference type="PANTHER" id="PTHR12304">
    <property type="entry name" value="INOSINE-URIDINE PREFERRING NUCLEOSIDE HYDROLASE"/>
    <property type="match status" value="1"/>
</dbReference>
<evidence type="ECO:0000256" key="2">
    <source>
        <dbReference type="ARBA" id="ARBA00023295"/>
    </source>
</evidence>
<dbReference type="GO" id="GO:0008477">
    <property type="term" value="F:purine nucleosidase activity"/>
    <property type="evidence" value="ECO:0007669"/>
    <property type="project" value="TreeGrafter"/>
</dbReference>
<dbReference type="FunFam" id="3.90.245.10:FF:000001">
    <property type="entry name" value="Pyrimidine-specific ribonucleoside hydrolase RihA"/>
    <property type="match status" value="1"/>
</dbReference>
<proteinExistence type="predicted"/>
<dbReference type="EMBL" id="JQCB01000001">
    <property type="protein sequence ID" value="KRN97196.1"/>
    <property type="molecule type" value="Genomic_DNA"/>
</dbReference>
<dbReference type="CDD" id="cd02651">
    <property type="entry name" value="nuc_hydro_IU_UC_XIUA"/>
    <property type="match status" value="1"/>
</dbReference>
<dbReference type="SUPFAM" id="SSF53590">
    <property type="entry name" value="Nucleoside hydrolase"/>
    <property type="match status" value="1"/>
</dbReference>
<evidence type="ECO:0000256" key="1">
    <source>
        <dbReference type="ARBA" id="ARBA00022801"/>
    </source>
</evidence>
<dbReference type="Gene3D" id="3.90.245.10">
    <property type="entry name" value="Ribonucleoside hydrolase-like"/>
    <property type="match status" value="1"/>
</dbReference>
<dbReference type="GO" id="GO:0005829">
    <property type="term" value="C:cytosol"/>
    <property type="evidence" value="ECO:0007669"/>
    <property type="project" value="TreeGrafter"/>
</dbReference>
<keyword evidence="1" id="KW-0378">Hydrolase</keyword>